<keyword evidence="3" id="KW-1185">Reference proteome</keyword>
<dbReference type="eggNOG" id="ENOG502R0U3">
    <property type="taxonomic scope" value="Eukaryota"/>
</dbReference>
<dbReference type="SUPFAM" id="SSF81383">
    <property type="entry name" value="F-box domain"/>
    <property type="match status" value="1"/>
</dbReference>
<protein>
    <recommendedName>
        <fullName evidence="1">F-box domain-containing protein</fullName>
    </recommendedName>
</protein>
<dbReference type="PROSITE" id="PS50181">
    <property type="entry name" value="FBOX"/>
    <property type="match status" value="1"/>
</dbReference>
<evidence type="ECO:0000313" key="2">
    <source>
        <dbReference type="EMBL" id="EJK72446.1"/>
    </source>
</evidence>
<dbReference type="Gene3D" id="1.20.1280.50">
    <property type="match status" value="1"/>
</dbReference>
<sequence>MSEGLDLLTSLPTTVTRHMLGFLRDCRVLRDCQSLLRLERTCRSMRDLMRDEETWTELVVGMKDVEFERATSSYRERVFILNTLRCIRKFQHSTHNIILDCFGGAEGIRQAISSLLERMASHWITFVPPPSETDLHYWAEVRDKKPEFRGDTVFYLVEVIQAYMISRLMHINTVNLQSQGHLPNGHLVRDYPIIDLQAMISFDLAVNARDDPT</sequence>
<comment type="caution">
    <text evidence="2">The sequence shown here is derived from an EMBL/GenBank/DDBJ whole genome shotgun (WGS) entry which is preliminary data.</text>
</comment>
<evidence type="ECO:0000313" key="3">
    <source>
        <dbReference type="Proteomes" id="UP000266841"/>
    </source>
</evidence>
<proteinExistence type="predicted"/>
<organism evidence="2 3">
    <name type="scientific">Thalassiosira oceanica</name>
    <name type="common">Marine diatom</name>
    <dbReference type="NCBI Taxonomy" id="159749"/>
    <lineage>
        <taxon>Eukaryota</taxon>
        <taxon>Sar</taxon>
        <taxon>Stramenopiles</taxon>
        <taxon>Ochrophyta</taxon>
        <taxon>Bacillariophyta</taxon>
        <taxon>Coscinodiscophyceae</taxon>
        <taxon>Thalassiosirophycidae</taxon>
        <taxon>Thalassiosirales</taxon>
        <taxon>Thalassiosiraceae</taxon>
        <taxon>Thalassiosira</taxon>
    </lineage>
</organism>
<dbReference type="AlphaFoldDB" id="K0TFR4"/>
<dbReference type="InterPro" id="IPR001810">
    <property type="entry name" value="F-box_dom"/>
</dbReference>
<dbReference type="InterPro" id="IPR036047">
    <property type="entry name" value="F-box-like_dom_sf"/>
</dbReference>
<feature type="non-terminal residue" evidence="2">
    <location>
        <position position="213"/>
    </location>
</feature>
<accession>K0TFR4</accession>
<feature type="domain" description="F-box" evidence="1">
    <location>
        <begin position="5"/>
        <end position="58"/>
    </location>
</feature>
<name>K0TFR4_THAOC</name>
<dbReference type="Proteomes" id="UP000266841">
    <property type="component" value="Unassembled WGS sequence"/>
</dbReference>
<gene>
    <name evidence="2" type="ORF">THAOC_06025</name>
</gene>
<reference evidence="2 3" key="1">
    <citation type="journal article" date="2012" name="Genome Biol.">
        <title>Genome and low-iron response of an oceanic diatom adapted to chronic iron limitation.</title>
        <authorList>
            <person name="Lommer M."/>
            <person name="Specht M."/>
            <person name="Roy A.S."/>
            <person name="Kraemer L."/>
            <person name="Andreson R."/>
            <person name="Gutowska M.A."/>
            <person name="Wolf J."/>
            <person name="Bergner S.V."/>
            <person name="Schilhabel M.B."/>
            <person name="Klostermeier U.C."/>
            <person name="Beiko R.G."/>
            <person name="Rosenstiel P."/>
            <person name="Hippler M."/>
            <person name="Laroche J."/>
        </authorList>
    </citation>
    <scope>NUCLEOTIDE SEQUENCE [LARGE SCALE GENOMIC DNA]</scope>
    <source>
        <strain evidence="2 3">CCMP1005</strain>
    </source>
</reference>
<evidence type="ECO:0000259" key="1">
    <source>
        <dbReference type="PROSITE" id="PS50181"/>
    </source>
</evidence>
<dbReference type="EMBL" id="AGNL01005816">
    <property type="protein sequence ID" value="EJK72446.1"/>
    <property type="molecule type" value="Genomic_DNA"/>
</dbReference>